<dbReference type="InterPro" id="IPR029069">
    <property type="entry name" value="HotDog_dom_sf"/>
</dbReference>
<protein>
    <recommendedName>
        <fullName evidence="1">MaoC-like domain-containing protein</fullName>
    </recommendedName>
</protein>
<dbReference type="GO" id="GO:0019171">
    <property type="term" value="F:(3R)-hydroxyacyl-[acyl-carrier-protein] dehydratase activity"/>
    <property type="evidence" value="ECO:0007669"/>
    <property type="project" value="TreeGrafter"/>
</dbReference>
<dbReference type="EMBL" id="JAVFKY010000001">
    <property type="protein sequence ID" value="KAK5584541.1"/>
    <property type="molecule type" value="Genomic_DNA"/>
</dbReference>
<dbReference type="Pfam" id="PF01575">
    <property type="entry name" value="MaoC_dehydratas"/>
    <property type="match status" value="1"/>
</dbReference>
<gene>
    <name evidence="2" type="ORF">RB653_006153</name>
</gene>
<dbReference type="InterPro" id="IPR002539">
    <property type="entry name" value="MaoC-like_dom"/>
</dbReference>
<dbReference type="InterPro" id="IPR050965">
    <property type="entry name" value="UPF0336/Enoyl-CoA_hydratase"/>
</dbReference>
<accession>A0AAN7YZY3</accession>
<dbReference type="Gene3D" id="3.10.129.10">
    <property type="entry name" value="Hotdog Thioesterase"/>
    <property type="match status" value="1"/>
</dbReference>
<sequence>MNKILTKIIKNQPIILNNSIKRFYCKSSLKDDDSGRIYLVKYEDSEKMIKVGDKDEFIKTFSKDDIKLFSELCGDFNPIHLDEEYSKRTKFGRCIVHGALVSSLIPSVVSKSIPGSIYINQEVNFLKPTFIDDTVKAETTILSISGKKIVFDTKCTVISNSNDNINDIVIKGNSTIYHSGLSSKRTNNNK</sequence>
<evidence type="ECO:0000259" key="1">
    <source>
        <dbReference type="Pfam" id="PF01575"/>
    </source>
</evidence>
<dbReference type="PANTHER" id="PTHR43437">
    <property type="entry name" value="HYDROXYACYL-THIOESTER DEHYDRATASE TYPE 2, MITOCHONDRIAL-RELATED"/>
    <property type="match status" value="1"/>
</dbReference>
<organism evidence="2 3">
    <name type="scientific">Dictyostelium firmibasis</name>
    <dbReference type="NCBI Taxonomy" id="79012"/>
    <lineage>
        <taxon>Eukaryota</taxon>
        <taxon>Amoebozoa</taxon>
        <taxon>Evosea</taxon>
        <taxon>Eumycetozoa</taxon>
        <taxon>Dictyostelia</taxon>
        <taxon>Dictyosteliales</taxon>
        <taxon>Dictyosteliaceae</taxon>
        <taxon>Dictyostelium</taxon>
    </lineage>
</organism>
<dbReference type="CDD" id="cd03449">
    <property type="entry name" value="R_hydratase"/>
    <property type="match status" value="1"/>
</dbReference>
<reference evidence="2 3" key="1">
    <citation type="submission" date="2023-11" db="EMBL/GenBank/DDBJ databases">
        <title>Dfirmibasis_genome.</title>
        <authorList>
            <person name="Edelbroek B."/>
            <person name="Kjellin J."/>
            <person name="Jerlstrom-Hultqvist J."/>
            <person name="Soderbom F."/>
        </authorList>
    </citation>
    <scope>NUCLEOTIDE SEQUENCE [LARGE SCALE GENOMIC DNA]</scope>
    <source>
        <strain evidence="2 3">TNS-C-14</strain>
    </source>
</reference>
<proteinExistence type="predicted"/>
<evidence type="ECO:0000313" key="2">
    <source>
        <dbReference type="EMBL" id="KAK5584541.1"/>
    </source>
</evidence>
<evidence type="ECO:0000313" key="3">
    <source>
        <dbReference type="Proteomes" id="UP001344447"/>
    </source>
</evidence>
<dbReference type="GO" id="GO:0005739">
    <property type="term" value="C:mitochondrion"/>
    <property type="evidence" value="ECO:0007669"/>
    <property type="project" value="TreeGrafter"/>
</dbReference>
<dbReference type="GO" id="GO:0006633">
    <property type="term" value="P:fatty acid biosynthetic process"/>
    <property type="evidence" value="ECO:0007669"/>
    <property type="project" value="TreeGrafter"/>
</dbReference>
<name>A0AAN7YZY3_9MYCE</name>
<dbReference type="PANTHER" id="PTHR43437:SF3">
    <property type="entry name" value="HYDROXYACYL-THIOESTER DEHYDRATASE TYPE 2, MITOCHONDRIAL"/>
    <property type="match status" value="1"/>
</dbReference>
<dbReference type="AlphaFoldDB" id="A0AAN7YZY3"/>
<keyword evidence="3" id="KW-1185">Reference proteome</keyword>
<comment type="caution">
    <text evidence="2">The sequence shown here is derived from an EMBL/GenBank/DDBJ whole genome shotgun (WGS) entry which is preliminary data.</text>
</comment>
<dbReference type="Proteomes" id="UP001344447">
    <property type="component" value="Unassembled WGS sequence"/>
</dbReference>
<feature type="domain" description="MaoC-like" evidence="1">
    <location>
        <begin position="59"/>
        <end position="161"/>
    </location>
</feature>
<dbReference type="SUPFAM" id="SSF54637">
    <property type="entry name" value="Thioesterase/thiol ester dehydrase-isomerase"/>
    <property type="match status" value="1"/>
</dbReference>